<dbReference type="InterPro" id="IPR018712">
    <property type="entry name" value="Tle1-like_cat"/>
</dbReference>
<gene>
    <name evidence="3" type="ORF">SAMN05443633_10760</name>
</gene>
<dbReference type="PANTHER" id="PTHR33840">
    <property type="match status" value="1"/>
</dbReference>
<dbReference type="Proteomes" id="UP000184518">
    <property type="component" value="Unassembled WGS sequence"/>
</dbReference>
<dbReference type="EMBL" id="FQUT01000007">
    <property type="protein sequence ID" value="SHF82715.1"/>
    <property type="molecule type" value="Genomic_DNA"/>
</dbReference>
<dbReference type="STRING" id="1416778.SAMN05443633_10760"/>
<proteinExistence type="predicted"/>
<organism evidence="3 4">
    <name type="scientific">Chryseobacterium arachidis</name>
    <dbReference type="NCBI Taxonomy" id="1416778"/>
    <lineage>
        <taxon>Bacteria</taxon>
        <taxon>Pseudomonadati</taxon>
        <taxon>Bacteroidota</taxon>
        <taxon>Flavobacteriia</taxon>
        <taxon>Flavobacteriales</taxon>
        <taxon>Weeksellaceae</taxon>
        <taxon>Chryseobacterium group</taxon>
        <taxon>Chryseobacterium</taxon>
    </lineage>
</organism>
<dbReference type="PANTHER" id="PTHR33840:SF1">
    <property type="entry name" value="TLE1 PHOSPHOLIPASE DOMAIN-CONTAINING PROTEIN"/>
    <property type="match status" value="1"/>
</dbReference>
<sequence length="456" mass="52175">MANVVFSDYSPPPPPENVINFALGIFFDGTLNSKTNSDARKNNTEAYQDHGGDPSDNNSYNNDWSNVARLWDNYDKRNAIYVEGIGTSDNEEDEMDGYAYGSEETGIKAKVQIGCEKIAEKVSLLKKANPSAKIGTVILDVFGFSRGAAAARHFVHIVSKNKDKKDPKSRKFGSLGVEIEKVGVNLDEITVTVRFLGIFDTVSSYSENTWTTSPNFNNDIEELQLDDIAKAKKIVHFIAENEHRINFDLTDIVVYDKVKRRNVYLGIEKTFPGVHSDIGGGYENGSEKKDEIINGSESVQKKRKEQLVAEGWFTDKQLIIHEYLRKLSSDRYVKKTYSYIPLQFMGEYGKKDGLRIDTQQISNKYKISNDPLLVRVKARLAPYVTGNGKPYAFRWYHEIHNQYKDAKIPEQKYADYQKELKEQEDLRKLRNEYLHWSADYDWVGMDPRKDGKRVVH</sequence>
<keyword evidence="3" id="KW-0378">Hydrolase</keyword>
<feature type="compositionally biased region" description="Basic and acidic residues" evidence="1">
    <location>
        <begin position="37"/>
        <end position="53"/>
    </location>
</feature>
<keyword evidence="4" id="KW-1185">Reference proteome</keyword>
<feature type="domain" description="T6SS Phospholipase effector Tle1-like catalytic" evidence="2">
    <location>
        <begin position="177"/>
        <end position="287"/>
    </location>
</feature>
<dbReference type="RefSeq" id="WP_072958799.1">
    <property type="nucleotide sequence ID" value="NZ_FQUT01000007.1"/>
</dbReference>
<accession>A0A1M5ETY3</accession>
<dbReference type="GO" id="GO:0016787">
    <property type="term" value="F:hydrolase activity"/>
    <property type="evidence" value="ECO:0007669"/>
    <property type="project" value="UniProtKB-KW"/>
</dbReference>
<dbReference type="AlphaFoldDB" id="A0A1M5ETY3"/>
<evidence type="ECO:0000313" key="3">
    <source>
        <dbReference type="EMBL" id="SHF82715.1"/>
    </source>
</evidence>
<reference evidence="4" key="1">
    <citation type="submission" date="2016-11" db="EMBL/GenBank/DDBJ databases">
        <authorList>
            <person name="Varghese N."/>
            <person name="Submissions S."/>
        </authorList>
    </citation>
    <scope>NUCLEOTIDE SEQUENCE [LARGE SCALE GENOMIC DNA]</scope>
    <source>
        <strain evidence="4">DSM 27619</strain>
    </source>
</reference>
<protein>
    <submittedName>
        <fullName evidence="3">Uncharacterized alpha/beta hydrolase domain</fullName>
    </submittedName>
</protein>
<feature type="region of interest" description="Disordered" evidence="1">
    <location>
        <begin position="37"/>
        <end position="62"/>
    </location>
</feature>
<evidence type="ECO:0000259" key="2">
    <source>
        <dbReference type="Pfam" id="PF09994"/>
    </source>
</evidence>
<name>A0A1M5ETY3_9FLAO</name>
<evidence type="ECO:0000256" key="1">
    <source>
        <dbReference type="SAM" id="MobiDB-lite"/>
    </source>
</evidence>
<evidence type="ECO:0000313" key="4">
    <source>
        <dbReference type="Proteomes" id="UP000184518"/>
    </source>
</evidence>
<dbReference type="Pfam" id="PF09994">
    <property type="entry name" value="T6SS_Tle1-like_cat"/>
    <property type="match status" value="1"/>
</dbReference>
<dbReference type="OrthoDB" id="4378831at2"/>